<evidence type="ECO:0000256" key="1">
    <source>
        <dbReference type="ARBA" id="ARBA00022603"/>
    </source>
</evidence>
<comment type="similarity">
    <text evidence="4">Belongs to the class I-like SAM-binding methyltransferase superfamily. C5-methyltransferase family.</text>
</comment>
<feature type="compositionally biased region" description="Basic and acidic residues" evidence="5">
    <location>
        <begin position="1695"/>
        <end position="1704"/>
    </location>
</feature>
<evidence type="ECO:0008006" key="8">
    <source>
        <dbReference type="Google" id="ProtNLM"/>
    </source>
</evidence>
<dbReference type="PANTHER" id="PTHR46098:SF1">
    <property type="entry name" value="TRNA (CYTOSINE(38)-C(5))-METHYLTRANSFERASE"/>
    <property type="match status" value="1"/>
</dbReference>
<dbReference type="PROSITE" id="PS51679">
    <property type="entry name" value="SAM_MT_C5"/>
    <property type="match status" value="1"/>
</dbReference>
<evidence type="ECO:0000313" key="6">
    <source>
        <dbReference type="EMBL" id="CAJ1396871.1"/>
    </source>
</evidence>
<keyword evidence="1 4" id="KW-0489">Methyltransferase</keyword>
<organism evidence="6 7">
    <name type="scientific">Effrenium voratum</name>
    <dbReference type="NCBI Taxonomy" id="2562239"/>
    <lineage>
        <taxon>Eukaryota</taxon>
        <taxon>Sar</taxon>
        <taxon>Alveolata</taxon>
        <taxon>Dinophyceae</taxon>
        <taxon>Suessiales</taxon>
        <taxon>Symbiodiniaceae</taxon>
        <taxon>Effrenium</taxon>
    </lineage>
</organism>
<evidence type="ECO:0000256" key="5">
    <source>
        <dbReference type="SAM" id="MobiDB-lite"/>
    </source>
</evidence>
<proteinExistence type="inferred from homology"/>
<evidence type="ECO:0000256" key="4">
    <source>
        <dbReference type="PROSITE-ProRule" id="PRU01016"/>
    </source>
</evidence>
<dbReference type="GO" id="GO:0008168">
    <property type="term" value="F:methyltransferase activity"/>
    <property type="evidence" value="ECO:0007669"/>
    <property type="project" value="UniProtKB-KW"/>
</dbReference>
<gene>
    <name evidence="6" type="ORF">EVOR1521_LOCUS21006</name>
</gene>
<feature type="region of interest" description="Disordered" evidence="5">
    <location>
        <begin position="1539"/>
        <end position="1562"/>
    </location>
</feature>
<keyword evidence="3 4" id="KW-0949">S-adenosyl-L-methionine</keyword>
<sequence length="1748" mass="193911">MGNTPYWALQRLQVPCRHVFSCDCEPASLKVLHFLQPEIVYTDVRARNVQEAPDVDLFCFGPPCQSYSRQGKRQFDDCELGCLGLHSLAYIIYHKPRLILMEQVPDVVSSEFMKVMCKELQKAEYTLHLSILKLYEYGAPQARERVYMVGILRQVGAFSFPSPVPCPPVSDFIDRLPASEFKAVPEEGPQGGTTRIVNVLCELEKCLEKDVNPFQAYVFITSGASQGRCNHMVGRVMTLTRSECMRQGYWCTVKGGFLSPEDMARLQGFWDGFLDWRSLTISDSQFGALLGNAMTLNVLLHLFPHMLRAAGLMTAGEFDEALQRASFFNVGDKVAISEEQLPVRTVEALKPYRIKAHVNSQAHQAAVLRMLSHEPGKLVKNTATNVTNLTKQLLNEFCTTNFGCPYYAILDALDAEMMLQAGLLADATDEAQILIRFFDTGDPDSGKISASVATQNVWTSAGYTLATLRFLEAPTHIVVRGEVRCIGGPNAVPAQLRSRCLSRMLAWRALAEQVVRAEHPSFELVQCFSAFDMECFEQQAASMTASNLQCSEALRRVASSLQLDLEELISEYLDLGSIALAFWRNQNRERSNLQCWQHAIDSTSSSAARRRHPVNSLAVALAHYGCMTSSDSVVERDFSHVKHVLGEKRLQCAIEAENDIVVIALSDPDLDNEVIRTAQQVWKEAYGVCSRARTKVRFDKGVVKSRSRQIADGFDAANGDDSGKAVSETMFRKTRRQDVAAKMAAGDVAAASEVVLADPSSAWTAAHDEELRFNCKKQLKRAYECLESGTLNISELPDELRGEARKYLQSRHSNMLERERAERRLAKQTLQRLPDPEVTMAAHDAKVVVLDVINSALPVFCTLKFQTEHSQEKLVDSTKLGLTYRKLGRGRACGALDWQVMHDRLMNPQGSHNEVLCAGGVNVLRCNPLQSMTPSVRINVQKVEAMMMNLWGHGKIVPLLEPVDFVAKQLVNGKMPEFDRISPEEPVQALLVWVARRIRDDADIWLFKRRKESLLNKTLTNAEVAGLYLQFMPDTETDEEPRSDEGNIQRACQVYERVLSNKVIASVIAWSDTTHGSEGPFNSIGKLVEISAKLKKIPTLEYFFTSMKLALQQDQLEVGELSTKKLRGGGGHGGKIGLLDVVITKKAMRDFLLSRWLDVQNNISPEHKALLKKTFDTAENYEANYIATSKLIELLESVGYKFDSLEIPAVKTGIKAGKTGQEILEEYQPYKQLLADIVAAAVALQDGDEDSTAQSSQGAAAVASSTKTEQLHQCTTMHEEGIALGSVSDGWLAMADRIIAKNVVLVVEKGLTQTQLQNAMSKYAISKIRGQNGNNVVIYFDSNNFGEAITAPHIRRPPLQSTVVAKMWKALKAIREDPGSPGLLPPGDILVLLDGCRKTDVTVVNLFGMGKDRRTADRGRKERDGKTLSWQITVAFDEKCVVGRKFRKKHKNDFLSCSQRALLFWNGSTTSASAVVATLRFAASAQRIPAKTHKFFPEATNMSDVLGPFSLEAYQNLPKLRMKDKKEFWGLRRRAVGGRTEGANEDSDDDDNEPDEEEDQEVVPMLELPKVGGGRGSTGMPDDIVQCVNFQQLPSFLHSLSAISCCDLAPGTGELACSAVLEQVGYLGICQTEYQREFILTRLKKEVLRSMEEPSSKVYCAAYAKEVQEERGEKREAGQDLPNAPPKAKAKVVPPKKDKEEKAEGTAAAKAKAKSKSEAKVKAKPPPLQLSEKLQALLKVAKGQDPAE</sequence>
<keyword evidence="2 4" id="KW-0808">Transferase</keyword>
<dbReference type="Pfam" id="PF00145">
    <property type="entry name" value="DNA_methylase"/>
    <property type="match status" value="1"/>
</dbReference>
<dbReference type="PROSITE" id="PS00094">
    <property type="entry name" value="C5_MTASE_1"/>
    <property type="match status" value="1"/>
</dbReference>
<dbReference type="EMBL" id="CAUJNA010003245">
    <property type="protein sequence ID" value="CAJ1396871.1"/>
    <property type="molecule type" value="Genomic_DNA"/>
</dbReference>
<dbReference type="PANTHER" id="PTHR46098">
    <property type="entry name" value="TRNA (CYTOSINE(38)-C(5))-METHYLTRANSFERASE"/>
    <property type="match status" value="1"/>
</dbReference>
<keyword evidence="7" id="KW-1185">Reference proteome</keyword>
<feature type="region of interest" description="Disordered" evidence="5">
    <location>
        <begin position="1671"/>
        <end position="1730"/>
    </location>
</feature>
<dbReference type="Proteomes" id="UP001178507">
    <property type="component" value="Unassembled WGS sequence"/>
</dbReference>
<dbReference type="InterPro" id="IPR029063">
    <property type="entry name" value="SAM-dependent_MTases_sf"/>
</dbReference>
<dbReference type="SUPFAM" id="SSF53335">
    <property type="entry name" value="S-adenosyl-L-methionine-dependent methyltransferases"/>
    <property type="match status" value="1"/>
</dbReference>
<protein>
    <recommendedName>
        <fullName evidence="8">DNA (cytosine-5-)-methyltransferase</fullName>
    </recommendedName>
</protein>
<feature type="active site" evidence="4">
    <location>
        <position position="64"/>
    </location>
</feature>
<feature type="compositionally biased region" description="Acidic residues" evidence="5">
    <location>
        <begin position="1543"/>
        <end position="1561"/>
    </location>
</feature>
<evidence type="ECO:0000256" key="3">
    <source>
        <dbReference type="ARBA" id="ARBA00022691"/>
    </source>
</evidence>
<evidence type="ECO:0000313" key="7">
    <source>
        <dbReference type="Proteomes" id="UP001178507"/>
    </source>
</evidence>
<dbReference type="InterPro" id="IPR018117">
    <property type="entry name" value="C5_DNA_meth_AS"/>
</dbReference>
<comment type="caution">
    <text evidence="6">The sequence shown here is derived from an EMBL/GenBank/DDBJ whole genome shotgun (WGS) entry which is preliminary data.</text>
</comment>
<dbReference type="GO" id="GO:0032259">
    <property type="term" value="P:methylation"/>
    <property type="evidence" value="ECO:0007669"/>
    <property type="project" value="UniProtKB-KW"/>
</dbReference>
<dbReference type="InterPro" id="IPR050750">
    <property type="entry name" value="C5-MTase"/>
</dbReference>
<evidence type="ECO:0000256" key="2">
    <source>
        <dbReference type="ARBA" id="ARBA00022679"/>
    </source>
</evidence>
<accession>A0AA36J1P1</accession>
<name>A0AA36J1P1_9DINO</name>
<dbReference type="Gene3D" id="3.40.50.150">
    <property type="entry name" value="Vaccinia Virus protein VP39"/>
    <property type="match status" value="1"/>
</dbReference>
<dbReference type="InterPro" id="IPR001525">
    <property type="entry name" value="C5_MeTfrase"/>
</dbReference>
<reference evidence="6" key="1">
    <citation type="submission" date="2023-08" db="EMBL/GenBank/DDBJ databases">
        <authorList>
            <person name="Chen Y."/>
            <person name="Shah S."/>
            <person name="Dougan E. K."/>
            <person name="Thang M."/>
            <person name="Chan C."/>
        </authorList>
    </citation>
    <scope>NUCLEOTIDE SEQUENCE</scope>
</reference>